<evidence type="ECO:0000256" key="1">
    <source>
        <dbReference type="SAM" id="SignalP"/>
    </source>
</evidence>
<dbReference type="EMBL" id="CP017641">
    <property type="protein sequence ID" value="APZ95782.1"/>
    <property type="molecule type" value="Genomic_DNA"/>
</dbReference>
<feature type="signal peptide" evidence="1">
    <location>
        <begin position="1"/>
        <end position="23"/>
    </location>
</feature>
<keyword evidence="1" id="KW-0732">Signal</keyword>
<dbReference type="Proteomes" id="UP000187735">
    <property type="component" value="Chromosome"/>
</dbReference>
<dbReference type="AlphaFoldDB" id="A0A1P8WNY7"/>
<dbReference type="Gene3D" id="3.40.50.12140">
    <property type="entry name" value="Domain of unknown function DUF4159"/>
    <property type="match status" value="1"/>
</dbReference>
<dbReference type="RefSeq" id="WP_077026893.1">
    <property type="nucleotide sequence ID" value="NZ_CP017641.1"/>
</dbReference>
<gene>
    <name evidence="3" type="ORF">Fuma_05444</name>
</gene>
<evidence type="ECO:0000313" key="3">
    <source>
        <dbReference type="EMBL" id="APZ95782.1"/>
    </source>
</evidence>
<keyword evidence="4" id="KW-1185">Reference proteome</keyword>
<sequence precursor="true">MNRSRTAVIAAMLLVLITAAAVAQFGGYRRFGYGRSRVGPDGRPDRRGVPDWKVDEKFKDDVFTFCRIRYNSYGGRRGDRWNTDYPDADLNFSYRLQQLTSLHTHPDGVILDLTDPKLFDYPFIYIIEPGALHFDEAEVTALRSYLLNGGFLMVDDFWGQAQLDNFLFEMKRVFPDRDASEIPLEHPIFHCVYDLKERPQIPAMGRAHPNHVDRDGNLITWEGGPDTREVHYKGLYDDNGRMMAIICHNTDLGDGWEREGYSEWYFKEFSEKKAYPLGINIVFYAMTH</sequence>
<evidence type="ECO:0000259" key="2">
    <source>
        <dbReference type="Pfam" id="PF13709"/>
    </source>
</evidence>
<feature type="chain" id="PRO_5012320481" description="DUF4159 domain-containing protein" evidence="1">
    <location>
        <begin position="24"/>
        <end position="288"/>
    </location>
</feature>
<dbReference type="STRING" id="1891926.Fuma_05444"/>
<reference evidence="3 4" key="1">
    <citation type="journal article" date="2016" name="Front. Microbiol.">
        <title>Fuerstia marisgermanicae gen. nov., sp. nov., an Unusual Member of the Phylum Planctomycetes from the German Wadden Sea.</title>
        <authorList>
            <person name="Kohn T."/>
            <person name="Heuer A."/>
            <person name="Jogler M."/>
            <person name="Vollmers J."/>
            <person name="Boedeker C."/>
            <person name="Bunk B."/>
            <person name="Rast P."/>
            <person name="Borchert D."/>
            <person name="Glockner I."/>
            <person name="Freese H.M."/>
            <person name="Klenk H.P."/>
            <person name="Overmann J."/>
            <person name="Kaster A.K."/>
            <person name="Rohde M."/>
            <person name="Wiegand S."/>
            <person name="Jogler C."/>
        </authorList>
    </citation>
    <scope>NUCLEOTIDE SEQUENCE [LARGE SCALE GENOMIC DNA]</scope>
    <source>
        <strain evidence="3 4">NH11</strain>
    </source>
</reference>
<name>A0A1P8WNY7_9PLAN</name>
<dbReference type="KEGG" id="fmr:Fuma_05444"/>
<feature type="domain" description="DUF4159" evidence="2">
    <location>
        <begin position="65"/>
        <end position="286"/>
    </location>
</feature>
<dbReference type="OrthoDB" id="9773014at2"/>
<evidence type="ECO:0000313" key="4">
    <source>
        <dbReference type="Proteomes" id="UP000187735"/>
    </source>
</evidence>
<organism evidence="3 4">
    <name type="scientific">Fuerstiella marisgermanici</name>
    <dbReference type="NCBI Taxonomy" id="1891926"/>
    <lineage>
        <taxon>Bacteria</taxon>
        <taxon>Pseudomonadati</taxon>
        <taxon>Planctomycetota</taxon>
        <taxon>Planctomycetia</taxon>
        <taxon>Planctomycetales</taxon>
        <taxon>Planctomycetaceae</taxon>
        <taxon>Fuerstiella</taxon>
    </lineage>
</organism>
<dbReference type="Pfam" id="PF13709">
    <property type="entry name" value="DUF4159"/>
    <property type="match status" value="1"/>
</dbReference>
<proteinExistence type="predicted"/>
<dbReference type="InterPro" id="IPR025297">
    <property type="entry name" value="DUF4159"/>
</dbReference>
<protein>
    <recommendedName>
        <fullName evidence="2">DUF4159 domain-containing protein</fullName>
    </recommendedName>
</protein>
<accession>A0A1P8WNY7</accession>